<name>A0A9P0MMY0_NEZVI</name>
<reference evidence="1" key="1">
    <citation type="submission" date="2022-01" db="EMBL/GenBank/DDBJ databases">
        <authorList>
            <person name="King R."/>
        </authorList>
    </citation>
    <scope>NUCLEOTIDE SEQUENCE</scope>
</reference>
<proteinExistence type="predicted"/>
<sequence length="198" mass="22166">MLQRLSLANFIKCDEETVLPGVRGGGCRRWNADNRYVTRRNDSRIKIARAVTNNIACCLIEKSFSTFQRGGGGGGRWKQFQAVGSRPLFAANVGETMGGVLPQSVRSGWKSSTLWICQYTWDSIIIPKEGVQREDLLRLMAQKTCRQLNSDRTDLEDTDVCRHCLCLHLCIFGFGGEIAGDRSSSVRLCQLCHFLCVL</sequence>
<dbReference type="EMBL" id="OV725081">
    <property type="protein sequence ID" value="CAH1401183.1"/>
    <property type="molecule type" value="Genomic_DNA"/>
</dbReference>
<evidence type="ECO:0000313" key="2">
    <source>
        <dbReference type="Proteomes" id="UP001152798"/>
    </source>
</evidence>
<evidence type="ECO:0000313" key="1">
    <source>
        <dbReference type="EMBL" id="CAH1401183.1"/>
    </source>
</evidence>
<keyword evidence="2" id="KW-1185">Reference proteome</keyword>
<accession>A0A9P0MMY0</accession>
<gene>
    <name evidence="1" type="ORF">NEZAVI_LOCUS10259</name>
</gene>
<protein>
    <submittedName>
        <fullName evidence="1">Uncharacterized protein</fullName>
    </submittedName>
</protein>
<organism evidence="1 2">
    <name type="scientific">Nezara viridula</name>
    <name type="common">Southern green stink bug</name>
    <name type="synonym">Cimex viridulus</name>
    <dbReference type="NCBI Taxonomy" id="85310"/>
    <lineage>
        <taxon>Eukaryota</taxon>
        <taxon>Metazoa</taxon>
        <taxon>Ecdysozoa</taxon>
        <taxon>Arthropoda</taxon>
        <taxon>Hexapoda</taxon>
        <taxon>Insecta</taxon>
        <taxon>Pterygota</taxon>
        <taxon>Neoptera</taxon>
        <taxon>Paraneoptera</taxon>
        <taxon>Hemiptera</taxon>
        <taxon>Heteroptera</taxon>
        <taxon>Panheteroptera</taxon>
        <taxon>Pentatomomorpha</taxon>
        <taxon>Pentatomoidea</taxon>
        <taxon>Pentatomidae</taxon>
        <taxon>Pentatominae</taxon>
        <taxon>Nezara</taxon>
    </lineage>
</organism>
<dbReference type="AlphaFoldDB" id="A0A9P0MMY0"/>
<dbReference type="Proteomes" id="UP001152798">
    <property type="component" value="Chromosome 5"/>
</dbReference>